<name>A0A4R6S291_LABRH</name>
<organism evidence="1 2">
    <name type="scientific">Labedaea rhizosphaerae</name>
    <dbReference type="NCBI Taxonomy" id="598644"/>
    <lineage>
        <taxon>Bacteria</taxon>
        <taxon>Bacillati</taxon>
        <taxon>Actinomycetota</taxon>
        <taxon>Actinomycetes</taxon>
        <taxon>Pseudonocardiales</taxon>
        <taxon>Pseudonocardiaceae</taxon>
        <taxon>Labedaea</taxon>
    </lineage>
</organism>
<protein>
    <submittedName>
        <fullName evidence="1">Uncharacterized protein</fullName>
    </submittedName>
</protein>
<gene>
    <name evidence="1" type="ORF">EV186_10676</name>
</gene>
<comment type="caution">
    <text evidence="1">The sequence shown here is derived from an EMBL/GenBank/DDBJ whole genome shotgun (WGS) entry which is preliminary data.</text>
</comment>
<reference evidence="1 2" key="1">
    <citation type="submission" date="2019-03" db="EMBL/GenBank/DDBJ databases">
        <title>Genomic Encyclopedia of Type Strains, Phase IV (KMG-IV): sequencing the most valuable type-strain genomes for metagenomic binning, comparative biology and taxonomic classification.</title>
        <authorList>
            <person name="Goeker M."/>
        </authorList>
    </citation>
    <scope>NUCLEOTIDE SEQUENCE [LARGE SCALE GENOMIC DNA]</scope>
    <source>
        <strain evidence="1 2">DSM 45361</strain>
    </source>
</reference>
<dbReference type="EMBL" id="SNXZ01000006">
    <property type="protein sequence ID" value="TDP93682.1"/>
    <property type="molecule type" value="Genomic_DNA"/>
</dbReference>
<dbReference type="RefSeq" id="WP_133852705.1">
    <property type="nucleotide sequence ID" value="NZ_SNXZ01000006.1"/>
</dbReference>
<dbReference type="AlphaFoldDB" id="A0A4R6S291"/>
<evidence type="ECO:0000313" key="1">
    <source>
        <dbReference type="EMBL" id="TDP93682.1"/>
    </source>
</evidence>
<dbReference type="OrthoDB" id="4001405at2"/>
<accession>A0A4R6S291</accession>
<sequence length="323" mass="35347">MSPALLGEVTCPSGLLVVVDGGYLRLWSGTGSPAEVDPELLGVSDPEDVRGAGDFEIVGPDAEAAARSFDRQEGVWLYDIPASGIPKVTASFAEHCREHGFTARMQRTERVPHRTRVQRCAPGSFIMFGVPVVAIAGVPTDRALPVYSVQEGEQAQAVIHVADAEVVSRQRIGEIFVDWARYAIADADALTEWRHDEPIDGRADVAFWGRDQERAAAATGAFRVDNGYGWSDVDVADAMERLRQLDSWQQAHPDQKIAVDYRPHSHHWRVMREVRASATVSGTTEVGGAQLLFAMTPHGDGWYPVYAEYGRAGELVKIKLILG</sequence>
<proteinExistence type="predicted"/>
<keyword evidence="2" id="KW-1185">Reference proteome</keyword>
<evidence type="ECO:0000313" key="2">
    <source>
        <dbReference type="Proteomes" id="UP000295444"/>
    </source>
</evidence>
<dbReference type="Proteomes" id="UP000295444">
    <property type="component" value="Unassembled WGS sequence"/>
</dbReference>